<organism evidence="2 3">
    <name type="scientific">Dendrobium nobile</name>
    <name type="common">Orchid</name>
    <dbReference type="NCBI Taxonomy" id="94219"/>
    <lineage>
        <taxon>Eukaryota</taxon>
        <taxon>Viridiplantae</taxon>
        <taxon>Streptophyta</taxon>
        <taxon>Embryophyta</taxon>
        <taxon>Tracheophyta</taxon>
        <taxon>Spermatophyta</taxon>
        <taxon>Magnoliopsida</taxon>
        <taxon>Liliopsida</taxon>
        <taxon>Asparagales</taxon>
        <taxon>Orchidaceae</taxon>
        <taxon>Epidendroideae</taxon>
        <taxon>Malaxideae</taxon>
        <taxon>Dendrobiinae</taxon>
        <taxon>Dendrobium</taxon>
    </lineage>
</organism>
<feature type="compositionally biased region" description="Basic and acidic residues" evidence="1">
    <location>
        <begin position="56"/>
        <end position="66"/>
    </location>
</feature>
<sequence length="66" mass="7131">MRRVPSHGGEIGGGLNCGVCERGGRSPEGLAMTWKAKGMGKMRTVAGRSKPANAELRTKPFLERKY</sequence>
<accession>A0A8T3B738</accession>
<dbReference type="Proteomes" id="UP000829196">
    <property type="component" value="Unassembled WGS sequence"/>
</dbReference>
<name>A0A8T3B738_DENNO</name>
<evidence type="ECO:0000313" key="3">
    <source>
        <dbReference type="Proteomes" id="UP000829196"/>
    </source>
</evidence>
<dbReference type="EMBL" id="JAGYWB010000011">
    <property type="protein sequence ID" value="KAI0504878.1"/>
    <property type="molecule type" value="Genomic_DNA"/>
</dbReference>
<comment type="caution">
    <text evidence="2">The sequence shown here is derived from an EMBL/GenBank/DDBJ whole genome shotgun (WGS) entry which is preliminary data.</text>
</comment>
<feature type="region of interest" description="Disordered" evidence="1">
    <location>
        <begin position="42"/>
        <end position="66"/>
    </location>
</feature>
<dbReference type="AlphaFoldDB" id="A0A8T3B738"/>
<proteinExistence type="predicted"/>
<evidence type="ECO:0000256" key="1">
    <source>
        <dbReference type="SAM" id="MobiDB-lite"/>
    </source>
</evidence>
<protein>
    <submittedName>
        <fullName evidence="2">Uncharacterized protein</fullName>
    </submittedName>
</protein>
<gene>
    <name evidence="2" type="ORF">KFK09_015832</name>
</gene>
<evidence type="ECO:0000313" key="2">
    <source>
        <dbReference type="EMBL" id="KAI0504878.1"/>
    </source>
</evidence>
<keyword evidence="3" id="KW-1185">Reference proteome</keyword>
<reference evidence="2" key="1">
    <citation type="journal article" date="2022" name="Front. Genet.">
        <title>Chromosome-Scale Assembly of the Dendrobium nobile Genome Provides Insights Into the Molecular Mechanism of the Biosynthesis of the Medicinal Active Ingredient of Dendrobium.</title>
        <authorList>
            <person name="Xu Q."/>
            <person name="Niu S.-C."/>
            <person name="Li K.-L."/>
            <person name="Zheng P.-J."/>
            <person name="Zhang X.-J."/>
            <person name="Jia Y."/>
            <person name="Liu Y."/>
            <person name="Niu Y.-X."/>
            <person name="Yu L.-H."/>
            <person name="Chen D.-F."/>
            <person name="Zhang G.-Q."/>
        </authorList>
    </citation>
    <scope>NUCLEOTIDE SEQUENCE</scope>
    <source>
        <tissue evidence="2">Leaf</tissue>
    </source>
</reference>